<protein>
    <recommendedName>
        <fullName evidence="1">Reverse transcriptase domain-containing protein</fullName>
    </recommendedName>
</protein>
<dbReference type="EMBL" id="JAFNEN010000041">
    <property type="protein sequence ID" value="KAG8198278.1"/>
    <property type="molecule type" value="Genomic_DNA"/>
</dbReference>
<gene>
    <name evidence="2" type="ORF">JTE90_021532</name>
</gene>
<dbReference type="InterPro" id="IPR046906">
    <property type="entry name" value="Mab-21_HhH/H2TH-like"/>
</dbReference>
<dbReference type="PANTHER" id="PTHR33064:SF37">
    <property type="entry name" value="RIBONUCLEASE H"/>
    <property type="match status" value="1"/>
</dbReference>
<dbReference type="Gene3D" id="1.10.1410.40">
    <property type="match status" value="1"/>
</dbReference>
<dbReference type="InterPro" id="IPR043128">
    <property type="entry name" value="Rev_trsase/Diguanyl_cyclase"/>
</dbReference>
<dbReference type="Pfam" id="PF17919">
    <property type="entry name" value="RT_RNaseH_2"/>
    <property type="match status" value="1"/>
</dbReference>
<dbReference type="InterPro" id="IPR043502">
    <property type="entry name" value="DNA/RNA_pol_sf"/>
</dbReference>
<keyword evidence="3" id="KW-1185">Reference proteome</keyword>
<dbReference type="Pfam" id="PF20266">
    <property type="entry name" value="Mab-21_C"/>
    <property type="match status" value="1"/>
</dbReference>
<dbReference type="AlphaFoldDB" id="A0AAV6VQC1"/>
<evidence type="ECO:0000313" key="3">
    <source>
        <dbReference type="Proteomes" id="UP000827092"/>
    </source>
</evidence>
<dbReference type="Gene3D" id="3.30.70.270">
    <property type="match status" value="1"/>
</dbReference>
<dbReference type="Pfam" id="PF00078">
    <property type="entry name" value="RVT_1"/>
    <property type="match status" value="1"/>
</dbReference>
<dbReference type="PANTHER" id="PTHR33064">
    <property type="entry name" value="POL PROTEIN"/>
    <property type="match status" value="1"/>
</dbReference>
<dbReference type="GO" id="GO:0071897">
    <property type="term" value="P:DNA biosynthetic process"/>
    <property type="evidence" value="ECO:0007669"/>
    <property type="project" value="UniProtKB-ARBA"/>
</dbReference>
<evidence type="ECO:0000259" key="1">
    <source>
        <dbReference type="PROSITE" id="PS50878"/>
    </source>
</evidence>
<accession>A0AAV6VQC1</accession>
<proteinExistence type="predicted"/>
<organism evidence="2 3">
    <name type="scientific">Oedothorax gibbosus</name>
    <dbReference type="NCBI Taxonomy" id="931172"/>
    <lineage>
        <taxon>Eukaryota</taxon>
        <taxon>Metazoa</taxon>
        <taxon>Ecdysozoa</taxon>
        <taxon>Arthropoda</taxon>
        <taxon>Chelicerata</taxon>
        <taxon>Arachnida</taxon>
        <taxon>Araneae</taxon>
        <taxon>Araneomorphae</taxon>
        <taxon>Entelegynae</taxon>
        <taxon>Araneoidea</taxon>
        <taxon>Linyphiidae</taxon>
        <taxon>Erigoninae</taxon>
        <taxon>Oedothorax</taxon>
    </lineage>
</organism>
<dbReference type="InterPro" id="IPR051320">
    <property type="entry name" value="Viral_Replic_Matur_Polypro"/>
</dbReference>
<dbReference type="SUPFAM" id="SSF56672">
    <property type="entry name" value="DNA/RNA polymerases"/>
    <property type="match status" value="1"/>
</dbReference>
<dbReference type="InterPro" id="IPR041577">
    <property type="entry name" value="RT_RNaseH_2"/>
</dbReference>
<reference evidence="2 3" key="1">
    <citation type="journal article" date="2022" name="Nat. Ecol. Evol.">
        <title>A masculinizing supergene underlies an exaggerated male reproductive morph in a spider.</title>
        <authorList>
            <person name="Hendrickx F."/>
            <person name="De Corte Z."/>
            <person name="Sonet G."/>
            <person name="Van Belleghem S.M."/>
            <person name="Kostlbacher S."/>
            <person name="Vangestel C."/>
        </authorList>
    </citation>
    <scope>NUCLEOTIDE SEQUENCE [LARGE SCALE GENOMIC DNA]</scope>
    <source>
        <strain evidence="2">W744_W776</strain>
    </source>
</reference>
<evidence type="ECO:0000313" key="2">
    <source>
        <dbReference type="EMBL" id="KAG8198278.1"/>
    </source>
</evidence>
<comment type="caution">
    <text evidence="2">The sequence shown here is derived from an EMBL/GenBank/DDBJ whole genome shotgun (WGS) entry which is preliminary data.</text>
</comment>
<name>A0AAV6VQC1_9ARAC</name>
<sequence>MREVLSGLDFVFCYLDDILIASADERTHRQHLRAVLQRLNKYGLCINAAKSVSGKEAKKKLFGQKNAFQLSKEALGQAANLTRPSEKAEISLTTYASDTAIGAVLHKAVNQKKSPTSFFSRTLTPTQRKLSEYSLDKSKEMCSFVPKKCDGEEKLLASDCKLSWRIYIPELDKKVWFKKECAKNIIKLLKLLLKKQDWKSLKSYHMATVILWEIKESNDDPNVWTGNLVYDRFIKALEKLEMYLSKKCLPYFLYPQYNLFHSLNEGCSEGEKFVVVSLPRTIYSRP</sequence>
<dbReference type="InterPro" id="IPR000477">
    <property type="entry name" value="RT_dom"/>
</dbReference>
<feature type="domain" description="Reverse transcriptase" evidence="1">
    <location>
        <begin position="1"/>
        <end position="66"/>
    </location>
</feature>
<dbReference type="PROSITE" id="PS50878">
    <property type="entry name" value="RT_POL"/>
    <property type="match status" value="1"/>
</dbReference>
<dbReference type="Proteomes" id="UP000827092">
    <property type="component" value="Unassembled WGS sequence"/>
</dbReference>